<keyword evidence="4" id="KW-1185">Reference proteome</keyword>
<accession>A0A1Y2F6D7</accession>
<feature type="chain" id="PRO_5013005636" evidence="2">
    <location>
        <begin position="32"/>
        <end position="375"/>
    </location>
</feature>
<reference evidence="3 4" key="1">
    <citation type="submission" date="2016-07" db="EMBL/GenBank/DDBJ databases">
        <title>Pervasive Adenine N6-methylation of Active Genes in Fungi.</title>
        <authorList>
            <consortium name="DOE Joint Genome Institute"/>
            <person name="Mondo S.J."/>
            <person name="Dannebaum R.O."/>
            <person name="Kuo R.C."/>
            <person name="Labutti K."/>
            <person name="Haridas S."/>
            <person name="Kuo A."/>
            <person name="Salamov A."/>
            <person name="Ahrendt S.R."/>
            <person name="Lipzen A."/>
            <person name="Sullivan W."/>
            <person name="Andreopoulos W.B."/>
            <person name="Clum A."/>
            <person name="Lindquist E."/>
            <person name="Daum C."/>
            <person name="Ramamoorthy G.K."/>
            <person name="Gryganskyi A."/>
            <person name="Culley D."/>
            <person name="Magnuson J.K."/>
            <person name="James T.Y."/>
            <person name="O'Malley M.A."/>
            <person name="Stajich J.E."/>
            <person name="Spatafora J.W."/>
            <person name="Visel A."/>
            <person name="Grigoriev I.V."/>
        </authorList>
    </citation>
    <scope>NUCLEOTIDE SEQUENCE [LARGE SCALE GENOMIC DNA]</scope>
    <source>
        <strain evidence="3 4">12-1054</strain>
    </source>
</reference>
<sequence length="375" mass="42060">MLASTCCLLWFIGSTSLQLSLMSSMYRGMLAQVDASECKQFQVDVAVTVRFEPREPPSPGCDSNTSDSDSETCSLVPPAGRDTNLQTELTDFFAALPWEPLPKCESVCAERTADLIYSMARFKTDPCIHIMNTKGNSASWDILFRHPRSPVSLTTAQGLWCVCEIGMVVQRVVQRLPLQSDSASTSASTFATPSRSSAPVFDDEYCEPYKISRRVIISDQMLQIQAWYPKPPYTGVRSDYILNDGDWDALNKIIAYPTSCDAEVQDLLGTDPVNIQPDGLRPPHSSNCTVKYRGGDKSQSGYIGLCCEGDYMAPIIQRIKLLHSCDPRNTTFRMAYKRMCKKFDIPHDIMDIIVDKVDSKSRLEELAEEFRMRFL</sequence>
<feature type="region of interest" description="Disordered" evidence="1">
    <location>
        <begin position="54"/>
        <end position="74"/>
    </location>
</feature>
<dbReference type="AlphaFoldDB" id="A0A1Y2F6D7"/>
<proteinExistence type="predicted"/>
<evidence type="ECO:0000313" key="3">
    <source>
        <dbReference type="EMBL" id="ORY79470.1"/>
    </source>
</evidence>
<feature type="signal peptide" evidence="2">
    <location>
        <begin position="1"/>
        <end position="31"/>
    </location>
</feature>
<name>A0A1Y2F6D7_PROLT</name>
<dbReference type="Proteomes" id="UP000193685">
    <property type="component" value="Unassembled WGS sequence"/>
</dbReference>
<protein>
    <submittedName>
        <fullName evidence="3">Uncharacterized protein</fullName>
    </submittedName>
</protein>
<comment type="caution">
    <text evidence="3">The sequence shown here is derived from an EMBL/GenBank/DDBJ whole genome shotgun (WGS) entry which is preliminary data.</text>
</comment>
<evidence type="ECO:0000313" key="4">
    <source>
        <dbReference type="Proteomes" id="UP000193685"/>
    </source>
</evidence>
<dbReference type="GeneID" id="63787231"/>
<evidence type="ECO:0000256" key="1">
    <source>
        <dbReference type="SAM" id="MobiDB-lite"/>
    </source>
</evidence>
<keyword evidence="2" id="KW-0732">Signal</keyword>
<evidence type="ECO:0000256" key="2">
    <source>
        <dbReference type="SAM" id="SignalP"/>
    </source>
</evidence>
<organism evidence="3 4">
    <name type="scientific">Protomyces lactucae-debilis</name>
    <dbReference type="NCBI Taxonomy" id="2754530"/>
    <lineage>
        <taxon>Eukaryota</taxon>
        <taxon>Fungi</taxon>
        <taxon>Dikarya</taxon>
        <taxon>Ascomycota</taxon>
        <taxon>Taphrinomycotina</taxon>
        <taxon>Taphrinomycetes</taxon>
        <taxon>Taphrinales</taxon>
        <taxon>Protomycetaceae</taxon>
        <taxon>Protomyces</taxon>
    </lineage>
</organism>
<dbReference type="RefSeq" id="XP_040723841.1">
    <property type="nucleotide sequence ID" value="XM_040870632.1"/>
</dbReference>
<feature type="compositionally biased region" description="Polar residues" evidence="1">
    <location>
        <begin position="61"/>
        <end position="73"/>
    </location>
</feature>
<gene>
    <name evidence="3" type="ORF">BCR37DRAFT_388485</name>
</gene>
<dbReference type="EMBL" id="MCFI01000015">
    <property type="protein sequence ID" value="ORY79470.1"/>
    <property type="molecule type" value="Genomic_DNA"/>
</dbReference>